<dbReference type="PANTHER" id="PTHR22146:SF8">
    <property type="entry name" value="PROTEIN FAM166B"/>
    <property type="match status" value="1"/>
</dbReference>
<dbReference type="InterPro" id="IPR018902">
    <property type="entry name" value="CMI2A-C-like_dom"/>
</dbReference>
<comment type="similarity">
    <text evidence="6">Belongs to the CIMIP2 family.</text>
</comment>
<dbReference type="Proteomes" id="UP001044222">
    <property type="component" value="Chromosome 15"/>
</dbReference>
<reference evidence="10" key="1">
    <citation type="submission" date="2021-01" db="EMBL/GenBank/DDBJ databases">
        <title>A chromosome-scale assembly of European eel, Anguilla anguilla.</title>
        <authorList>
            <person name="Henkel C."/>
            <person name="Jong-Raadsen S.A."/>
            <person name="Dufour S."/>
            <person name="Weltzien F.-A."/>
            <person name="Palstra A.P."/>
            <person name="Pelster B."/>
            <person name="Spaink H.P."/>
            <person name="Van Den Thillart G.E."/>
            <person name="Jansen H."/>
            <person name="Zahm M."/>
            <person name="Klopp C."/>
            <person name="Cedric C."/>
            <person name="Louis A."/>
            <person name="Berthelot C."/>
            <person name="Parey E."/>
            <person name="Roest Crollius H."/>
            <person name="Montfort J."/>
            <person name="Robinson-Rechavi M."/>
            <person name="Bucao C."/>
            <person name="Bouchez O."/>
            <person name="Gislard M."/>
            <person name="Lluch J."/>
            <person name="Milhes M."/>
            <person name="Lampietro C."/>
            <person name="Lopez Roques C."/>
            <person name="Donnadieu C."/>
            <person name="Braasch I."/>
            <person name="Desvignes T."/>
            <person name="Postlethwait J."/>
            <person name="Bobe J."/>
            <person name="Guiguen Y."/>
            <person name="Dirks R."/>
        </authorList>
    </citation>
    <scope>NUCLEOTIDE SEQUENCE</scope>
    <source>
        <strain evidence="10">Tag_6206</strain>
        <tissue evidence="10">Liver</tissue>
    </source>
</reference>
<keyword evidence="11" id="KW-1185">Reference proteome</keyword>
<evidence type="ECO:0000256" key="3">
    <source>
        <dbReference type="ARBA" id="ARBA00023212"/>
    </source>
</evidence>
<protein>
    <recommendedName>
        <fullName evidence="7">Ciliary microtubule inner protein 2B</fullName>
    </recommendedName>
</protein>
<dbReference type="GO" id="GO:0015630">
    <property type="term" value="C:microtubule cytoskeleton"/>
    <property type="evidence" value="ECO:0007669"/>
    <property type="project" value="UniProtKB-ARBA"/>
</dbReference>
<keyword evidence="3" id="KW-0206">Cytoskeleton</keyword>
<dbReference type="GO" id="GO:0005930">
    <property type="term" value="C:axoneme"/>
    <property type="evidence" value="ECO:0007669"/>
    <property type="project" value="UniProtKB-SubCell"/>
</dbReference>
<feature type="domain" description="Ciliary microtubule inner protein 2A-C-like" evidence="9">
    <location>
        <begin position="12"/>
        <end position="37"/>
    </location>
</feature>
<dbReference type="AlphaFoldDB" id="A0A9D3RLV7"/>
<name>A0A9D3RLV7_ANGAN</name>
<comment type="caution">
    <text evidence="10">The sequence shown here is derived from an EMBL/GenBank/DDBJ whole genome shotgun (WGS) entry which is preliminary data.</text>
</comment>
<evidence type="ECO:0000256" key="7">
    <source>
        <dbReference type="ARBA" id="ARBA00041163"/>
    </source>
</evidence>
<organism evidence="10 11">
    <name type="scientific">Anguilla anguilla</name>
    <name type="common">European freshwater eel</name>
    <name type="synonym">Muraena anguilla</name>
    <dbReference type="NCBI Taxonomy" id="7936"/>
    <lineage>
        <taxon>Eukaryota</taxon>
        <taxon>Metazoa</taxon>
        <taxon>Chordata</taxon>
        <taxon>Craniata</taxon>
        <taxon>Vertebrata</taxon>
        <taxon>Euteleostomi</taxon>
        <taxon>Actinopterygii</taxon>
        <taxon>Neopterygii</taxon>
        <taxon>Teleostei</taxon>
        <taxon>Anguilliformes</taxon>
        <taxon>Anguillidae</taxon>
        <taxon>Anguilla</taxon>
    </lineage>
</organism>
<evidence type="ECO:0000313" key="11">
    <source>
        <dbReference type="Proteomes" id="UP001044222"/>
    </source>
</evidence>
<accession>A0A9D3RLV7</accession>
<feature type="domain" description="Ciliary microtubule inner protein 2A-C-like" evidence="9">
    <location>
        <begin position="297"/>
        <end position="324"/>
    </location>
</feature>
<sequence>MGLMGTPSLQSYAGYCPQLKFTLGETYGKLTAQILSSPEVSSTRQLILYNSNAPSGETEAEAGPPAEAWGSLPGVRRHPERMIPGYKGKHVTALKEASLHFVPFVWQAGVNRNCFSRTYSQTCREALSEFQRDLQKRKRLSASADLPRVDYGTAPKPTVTSPALSLPANTQQPPPGRLIMQDAVQSKVSPSVLQLGPYSTPLTPITKESVPYKTPAPWKPLGSPYTMEENNPNKYFISGFTGYVPKSRFLFGTGFPITTNRALVQFDKEARGKDGVQPPSVEEFPPITTIYPSYSGMVPAYTGHVPGYRFSFGQTFGQLTHNALGSISAPKGR</sequence>
<dbReference type="PANTHER" id="PTHR22146">
    <property type="entry name" value="CAT EYE SYNDROME CRITICAL REGION PROTEIN 6"/>
    <property type="match status" value="1"/>
</dbReference>
<comment type="subcellular location">
    <subcellularLocation>
        <location evidence="1">Cytoplasm</location>
        <location evidence="1">Cytoskeleton</location>
        <location evidence="1">Cilium axoneme</location>
    </subcellularLocation>
</comment>
<evidence type="ECO:0000259" key="9">
    <source>
        <dbReference type="Pfam" id="PF10629"/>
    </source>
</evidence>
<gene>
    <name evidence="10" type="ORF">ANANG_G00268940</name>
</gene>
<feature type="compositionally biased region" description="Polar residues" evidence="8">
    <location>
        <begin position="158"/>
        <end position="171"/>
    </location>
</feature>
<feature type="region of interest" description="Disordered" evidence="8">
    <location>
        <begin position="148"/>
        <end position="171"/>
    </location>
</feature>
<evidence type="ECO:0000256" key="2">
    <source>
        <dbReference type="ARBA" id="ARBA00022490"/>
    </source>
</evidence>
<evidence type="ECO:0000256" key="5">
    <source>
        <dbReference type="ARBA" id="ARBA00035003"/>
    </source>
</evidence>
<evidence type="ECO:0000256" key="8">
    <source>
        <dbReference type="SAM" id="MobiDB-lite"/>
    </source>
</evidence>
<evidence type="ECO:0000313" key="10">
    <source>
        <dbReference type="EMBL" id="KAG5835136.1"/>
    </source>
</evidence>
<keyword evidence="4" id="KW-0966">Cell projection</keyword>
<evidence type="ECO:0000256" key="1">
    <source>
        <dbReference type="ARBA" id="ARBA00004430"/>
    </source>
</evidence>
<keyword evidence="2" id="KW-0963">Cytoplasm</keyword>
<comment type="function">
    <text evidence="5">Microtubule inner protein (MIP) part of the dynein-decorated doublet microtubules (DMTs) in cilia axoneme, which is required for motile cilia beating.</text>
</comment>
<dbReference type="Pfam" id="PF10629">
    <property type="entry name" value="CMI2B-like"/>
    <property type="match status" value="2"/>
</dbReference>
<dbReference type="EMBL" id="JAFIRN010000015">
    <property type="protein sequence ID" value="KAG5835136.1"/>
    <property type="molecule type" value="Genomic_DNA"/>
</dbReference>
<evidence type="ECO:0000256" key="4">
    <source>
        <dbReference type="ARBA" id="ARBA00023273"/>
    </source>
</evidence>
<evidence type="ECO:0000256" key="6">
    <source>
        <dbReference type="ARBA" id="ARBA00035661"/>
    </source>
</evidence>
<proteinExistence type="inferred from homology"/>